<protein>
    <recommendedName>
        <fullName evidence="4">Lipoprotein</fullName>
    </recommendedName>
</protein>
<keyword evidence="1" id="KW-0732">Signal</keyword>
<dbReference type="RefSeq" id="WP_175161024.1">
    <property type="nucleotide sequence ID" value="NZ_CADILA010000009.1"/>
</dbReference>
<proteinExistence type="predicted"/>
<evidence type="ECO:0000313" key="2">
    <source>
        <dbReference type="EMBL" id="MDR7944543.1"/>
    </source>
</evidence>
<dbReference type="EMBL" id="JAVKVN010000002">
    <property type="protein sequence ID" value="MDR7944543.1"/>
    <property type="molecule type" value="Genomic_DNA"/>
</dbReference>
<feature type="signal peptide" evidence="1">
    <location>
        <begin position="1"/>
        <end position="22"/>
    </location>
</feature>
<sequence>MKMTARGFGRAFMLACVLAVPAIQGCATSTNPRATAAVEDEPFYAWFNRLVDQVKADPNYKRIPIDTKADEEQFLIWLHDTYRHRMTKQEFAELVNGRYPNHRNEVAFIVSKFP</sequence>
<accession>A0ABU2D8X2</accession>
<name>A0ABU2D8X2_ACHAE</name>
<evidence type="ECO:0008006" key="4">
    <source>
        <dbReference type="Google" id="ProtNLM"/>
    </source>
</evidence>
<evidence type="ECO:0000313" key="3">
    <source>
        <dbReference type="Proteomes" id="UP001264156"/>
    </source>
</evidence>
<dbReference type="PROSITE" id="PS51257">
    <property type="entry name" value="PROKAR_LIPOPROTEIN"/>
    <property type="match status" value="1"/>
</dbReference>
<feature type="chain" id="PRO_5046314676" description="Lipoprotein" evidence="1">
    <location>
        <begin position="23"/>
        <end position="114"/>
    </location>
</feature>
<comment type="caution">
    <text evidence="2">The sequence shown here is derived from an EMBL/GenBank/DDBJ whole genome shotgun (WGS) entry which is preliminary data.</text>
</comment>
<organism evidence="2 3">
    <name type="scientific">Achromobacter aegrifaciens</name>
    <dbReference type="NCBI Taxonomy" id="1287736"/>
    <lineage>
        <taxon>Bacteria</taxon>
        <taxon>Pseudomonadati</taxon>
        <taxon>Pseudomonadota</taxon>
        <taxon>Betaproteobacteria</taxon>
        <taxon>Burkholderiales</taxon>
        <taxon>Alcaligenaceae</taxon>
        <taxon>Achromobacter</taxon>
    </lineage>
</organism>
<reference evidence="3" key="1">
    <citation type="submission" date="2023-07" db="EMBL/GenBank/DDBJ databases">
        <title>Glyphosate-induced phosphonatase operons in soil bacteria of genus Achromobacter.</title>
        <authorList>
            <person name="Epiktetov D.O."/>
            <person name="Sviridov A.V."/>
            <person name="Tarlachkov S.V."/>
            <person name="Shushkova T.V."/>
            <person name="Toropygin I.Y."/>
            <person name="Leontievsky A."/>
        </authorList>
    </citation>
    <scope>NUCLEOTIDE SEQUENCE [LARGE SCALE GENOMIC DNA]</scope>
    <source>
        <strain evidence="3">Kg 16</strain>
    </source>
</reference>
<keyword evidence="3" id="KW-1185">Reference proteome</keyword>
<gene>
    <name evidence="2" type="ORF">RIU57_05505</name>
</gene>
<evidence type="ECO:0000256" key="1">
    <source>
        <dbReference type="SAM" id="SignalP"/>
    </source>
</evidence>
<dbReference type="Proteomes" id="UP001264156">
    <property type="component" value="Unassembled WGS sequence"/>
</dbReference>